<dbReference type="GO" id="GO:0006749">
    <property type="term" value="P:glutathione metabolic process"/>
    <property type="evidence" value="ECO:0007669"/>
    <property type="project" value="TreeGrafter"/>
</dbReference>
<evidence type="ECO:0000256" key="1">
    <source>
        <dbReference type="ARBA" id="ARBA00006494"/>
    </source>
</evidence>
<dbReference type="OrthoDB" id="4664297at2759"/>
<comment type="catalytic activity">
    <reaction evidence="4">
        <text>RX + glutathione = an S-substituted glutathione + a halide anion + H(+)</text>
        <dbReference type="Rhea" id="RHEA:16437"/>
        <dbReference type="ChEBI" id="CHEBI:15378"/>
        <dbReference type="ChEBI" id="CHEBI:16042"/>
        <dbReference type="ChEBI" id="CHEBI:17792"/>
        <dbReference type="ChEBI" id="CHEBI:57925"/>
        <dbReference type="ChEBI" id="CHEBI:90779"/>
        <dbReference type="EC" id="2.5.1.18"/>
    </reaction>
</comment>
<keyword evidence="3" id="KW-0808">Transferase</keyword>
<dbReference type="PANTHER" id="PTHR42943">
    <property type="entry name" value="GLUTATHIONE S-TRANSFERASE KAPPA"/>
    <property type="match status" value="1"/>
</dbReference>
<evidence type="ECO:0000256" key="5">
    <source>
        <dbReference type="ARBA" id="ARBA00073833"/>
    </source>
</evidence>
<gene>
    <name evidence="9" type="ORF">AWRI4620_LOCUS144</name>
</gene>
<dbReference type="EMBL" id="CAINUL010000001">
    <property type="protein sequence ID" value="CAD0105889.1"/>
    <property type="molecule type" value="Genomic_DNA"/>
</dbReference>
<accession>A0A9N8K7P9</accession>
<keyword evidence="10" id="KW-1185">Reference proteome</keyword>
<dbReference type="InterPro" id="IPR001853">
    <property type="entry name" value="DSBA-like_thioredoxin_dom"/>
</dbReference>
<dbReference type="Proteomes" id="UP000745764">
    <property type="component" value="Unassembled WGS sequence"/>
</dbReference>
<dbReference type="GO" id="GO:0005739">
    <property type="term" value="C:mitochondrion"/>
    <property type="evidence" value="ECO:0007669"/>
    <property type="project" value="TreeGrafter"/>
</dbReference>
<dbReference type="PIRSF" id="PIRSF006386">
    <property type="entry name" value="HCCAis_GSTk"/>
    <property type="match status" value="1"/>
</dbReference>
<dbReference type="InterPro" id="IPR051924">
    <property type="entry name" value="GST_Kappa/NadH"/>
</dbReference>
<dbReference type="PANTHER" id="PTHR42943:SF2">
    <property type="entry name" value="GLUTATHIONE S-TRANSFERASE KAPPA 1"/>
    <property type="match status" value="1"/>
</dbReference>
<proteinExistence type="inferred from homology"/>
<evidence type="ECO:0000313" key="10">
    <source>
        <dbReference type="Proteomes" id="UP000745764"/>
    </source>
</evidence>
<dbReference type="Gene3D" id="3.40.30.10">
    <property type="entry name" value="Glutaredoxin"/>
    <property type="match status" value="1"/>
</dbReference>
<dbReference type="Pfam" id="PF01323">
    <property type="entry name" value="DSBA"/>
    <property type="match status" value="1"/>
</dbReference>
<dbReference type="GO" id="GO:0005777">
    <property type="term" value="C:peroxisome"/>
    <property type="evidence" value="ECO:0007669"/>
    <property type="project" value="TreeGrafter"/>
</dbReference>
<dbReference type="FunFam" id="3.40.30.10:FF:000096">
    <property type="entry name" value="Glutathione S-transferase kappa"/>
    <property type="match status" value="1"/>
</dbReference>
<evidence type="ECO:0000259" key="8">
    <source>
        <dbReference type="Pfam" id="PF01323"/>
    </source>
</evidence>
<dbReference type="InterPro" id="IPR014440">
    <property type="entry name" value="HCCAis_GSTk"/>
</dbReference>
<comment type="similarity">
    <text evidence="1">Belongs to the GST superfamily. Kappa family.</text>
</comment>
<sequence>FHHTSLPIQNTMAQKPKLTLFVDIVSPFAYMAFHVLQRSQAFKQVEITYIPIFLGGVMKACDNRPPISITNKAAYIESDRKRWSKYANVPMGKNMPKDFPPMTLHVMRALAVVEQQQPDKLSDSIAALYKGMWVDGKTVHKPEVFEAVLAEVLGKEGAKSVVEQSTKPAAKAKLQANTDLAFKEGAFGLPWFVATNMEGVTEKYWGFDHLGQVVEHLGLDRGQAKELRAML</sequence>
<reference evidence="9" key="1">
    <citation type="submission" date="2020-06" db="EMBL/GenBank/DDBJ databases">
        <authorList>
            <person name="Onetto C."/>
        </authorList>
    </citation>
    <scope>NUCLEOTIDE SEQUENCE</scope>
</reference>
<dbReference type="AlphaFoldDB" id="A0A9N8K7P9"/>
<evidence type="ECO:0000256" key="2">
    <source>
        <dbReference type="ARBA" id="ARBA00012452"/>
    </source>
</evidence>
<evidence type="ECO:0000256" key="7">
    <source>
        <dbReference type="PIRSR" id="PIRSR006386-1"/>
    </source>
</evidence>
<evidence type="ECO:0000313" key="9">
    <source>
        <dbReference type="EMBL" id="CAD0105889.1"/>
    </source>
</evidence>
<feature type="active site" description="Nucleophile" evidence="7">
    <location>
        <position position="26"/>
    </location>
</feature>
<dbReference type="EC" id="2.5.1.18" evidence="2"/>
<protein>
    <recommendedName>
        <fullName evidence="5">Glutathione S-transferase kappa 1</fullName>
        <ecNumber evidence="2">2.5.1.18</ecNumber>
    </recommendedName>
    <alternativeName>
        <fullName evidence="6">GST class-kappa</fullName>
    </alternativeName>
</protein>
<evidence type="ECO:0000256" key="6">
    <source>
        <dbReference type="ARBA" id="ARBA00083519"/>
    </source>
</evidence>
<comment type="caution">
    <text evidence="9">The sequence shown here is derived from an EMBL/GenBank/DDBJ whole genome shotgun (WGS) entry which is preliminary data.</text>
</comment>
<feature type="domain" description="DSBA-like thioredoxin" evidence="8">
    <location>
        <begin position="18"/>
        <end position="217"/>
    </location>
</feature>
<name>A0A9N8K7P9_9PEZI</name>
<dbReference type="GO" id="GO:0004602">
    <property type="term" value="F:glutathione peroxidase activity"/>
    <property type="evidence" value="ECO:0007669"/>
    <property type="project" value="TreeGrafter"/>
</dbReference>
<evidence type="ECO:0000256" key="4">
    <source>
        <dbReference type="ARBA" id="ARBA00047960"/>
    </source>
</evidence>
<evidence type="ECO:0000256" key="3">
    <source>
        <dbReference type="ARBA" id="ARBA00022679"/>
    </source>
</evidence>
<dbReference type="SUPFAM" id="SSF52833">
    <property type="entry name" value="Thioredoxin-like"/>
    <property type="match status" value="1"/>
</dbReference>
<dbReference type="GO" id="GO:0004364">
    <property type="term" value="F:glutathione transferase activity"/>
    <property type="evidence" value="ECO:0007669"/>
    <property type="project" value="UniProtKB-EC"/>
</dbReference>
<organism evidence="9 10">
    <name type="scientific">Aureobasidium uvarum</name>
    <dbReference type="NCBI Taxonomy" id="2773716"/>
    <lineage>
        <taxon>Eukaryota</taxon>
        <taxon>Fungi</taxon>
        <taxon>Dikarya</taxon>
        <taxon>Ascomycota</taxon>
        <taxon>Pezizomycotina</taxon>
        <taxon>Dothideomycetes</taxon>
        <taxon>Dothideomycetidae</taxon>
        <taxon>Dothideales</taxon>
        <taxon>Saccotheciaceae</taxon>
        <taxon>Aureobasidium</taxon>
    </lineage>
</organism>
<feature type="non-terminal residue" evidence="9">
    <location>
        <position position="231"/>
    </location>
</feature>
<dbReference type="InterPro" id="IPR036249">
    <property type="entry name" value="Thioredoxin-like_sf"/>
</dbReference>